<protein>
    <submittedName>
        <fullName evidence="4">Leucine-rich repeat-containing protein 34</fullName>
    </submittedName>
</protein>
<organism evidence="3 4">
    <name type="scientific">Notothenia coriiceps</name>
    <name type="common">black rockcod</name>
    <dbReference type="NCBI Taxonomy" id="8208"/>
    <lineage>
        <taxon>Eukaryota</taxon>
        <taxon>Metazoa</taxon>
        <taxon>Chordata</taxon>
        <taxon>Craniata</taxon>
        <taxon>Vertebrata</taxon>
        <taxon>Euteleostomi</taxon>
        <taxon>Actinopterygii</taxon>
        <taxon>Neopterygii</taxon>
        <taxon>Teleostei</taxon>
        <taxon>Neoteleostei</taxon>
        <taxon>Acanthomorphata</taxon>
        <taxon>Eupercaria</taxon>
        <taxon>Perciformes</taxon>
        <taxon>Notothenioidei</taxon>
        <taxon>Nototheniidae</taxon>
        <taxon>Notothenia</taxon>
    </lineage>
</organism>
<dbReference type="Pfam" id="PF13516">
    <property type="entry name" value="LRR_6"/>
    <property type="match status" value="7"/>
</dbReference>
<evidence type="ECO:0000256" key="2">
    <source>
        <dbReference type="SAM" id="MobiDB-lite"/>
    </source>
</evidence>
<dbReference type="InterPro" id="IPR001611">
    <property type="entry name" value="Leu-rich_rpt"/>
</dbReference>
<feature type="compositionally biased region" description="Polar residues" evidence="2">
    <location>
        <begin position="427"/>
        <end position="436"/>
    </location>
</feature>
<dbReference type="KEGG" id="ncc:104960630"/>
<evidence type="ECO:0000313" key="3">
    <source>
        <dbReference type="Proteomes" id="UP000504611"/>
    </source>
</evidence>
<dbReference type="RefSeq" id="XP_010787019.1">
    <property type="nucleotide sequence ID" value="XM_010788717.1"/>
</dbReference>
<evidence type="ECO:0000313" key="4">
    <source>
        <dbReference type="RefSeq" id="XP_010787019.1"/>
    </source>
</evidence>
<dbReference type="Gene3D" id="3.80.10.10">
    <property type="entry name" value="Ribonuclease Inhibitor"/>
    <property type="match status" value="2"/>
</dbReference>
<dbReference type="AlphaFoldDB" id="A0A6I9P8Q2"/>
<proteinExistence type="predicted"/>
<dbReference type="SUPFAM" id="SSF52047">
    <property type="entry name" value="RNI-like"/>
    <property type="match status" value="1"/>
</dbReference>
<dbReference type="Proteomes" id="UP000504611">
    <property type="component" value="Unplaced"/>
</dbReference>
<accession>A0A6I9P8Q2</accession>
<dbReference type="InterPro" id="IPR052201">
    <property type="entry name" value="LRR-containing_regulator"/>
</dbReference>
<feature type="compositionally biased region" description="Polar residues" evidence="2">
    <location>
        <begin position="391"/>
        <end position="402"/>
    </location>
</feature>
<evidence type="ECO:0000256" key="1">
    <source>
        <dbReference type="ARBA" id="ARBA00022737"/>
    </source>
</evidence>
<dbReference type="PANTHER" id="PTHR24111:SF4">
    <property type="entry name" value="LEUCINE-RICH REPEAT-CONTAINING PROTEIN 34"/>
    <property type="match status" value="1"/>
</dbReference>
<feature type="compositionally biased region" description="Polar residues" evidence="2">
    <location>
        <begin position="412"/>
        <end position="421"/>
    </location>
</feature>
<dbReference type="CTD" id="151827"/>
<keyword evidence="3" id="KW-1185">Reference proteome</keyword>
<keyword evidence="1" id="KW-0677">Repeat</keyword>
<dbReference type="OrthoDB" id="272549at2759"/>
<dbReference type="SMART" id="SM00368">
    <property type="entry name" value="LRR_RI"/>
    <property type="match status" value="8"/>
</dbReference>
<feature type="region of interest" description="Disordered" evidence="2">
    <location>
        <begin position="391"/>
        <end position="444"/>
    </location>
</feature>
<reference evidence="4" key="1">
    <citation type="submission" date="2025-08" db="UniProtKB">
        <authorList>
            <consortium name="RefSeq"/>
        </authorList>
    </citation>
    <scope>IDENTIFICATION</scope>
    <source>
        <tissue evidence="4">Muscle</tissue>
    </source>
</reference>
<gene>
    <name evidence="4" type="primary">lrrc34</name>
</gene>
<dbReference type="GeneID" id="104960630"/>
<sequence length="444" mass="49488">MVSENISEFYCAVCSENEIQINPHVLQVLQETTETENVTLKLSGSHHLRNVQRLDDQDILALSKCLKNNKRVTGLDLRYNNITDEGVGHLAELLQEESLGLRSLDLTLNDFQRNGAEVLAKSLECNSTLLSLRLSGNKMESRGAMQLASSLQVNNTLQELQLANCDLDTQSVIAFSIVLKSNRTLLSVDISRPLLFSLQEEWAVHFSDMLALNSSLVELHLGKMGLSDTGMERLTEGLRQNHGLRYLDLRCNRVTRDGARFLAGLLKQNPSLEVIDLSFNRIEDVGAMYLSEAVALPGCSLRELSVCSNNIGRKGLLSLAHSLAVSTTLSHLYIWGNLLEEPVCQAFRELTSSGRLPAEQTDVSAYEVDGRVFLAEVFQRLRKHYIRTNCSETDTSTTSNTAAEPFKKHASNTDSNFPPHTSEQRVPLQSNLNPPHTHQHPNRL</sequence>
<dbReference type="PANTHER" id="PTHR24111">
    <property type="entry name" value="LEUCINE-RICH REPEAT-CONTAINING PROTEIN 34"/>
    <property type="match status" value="1"/>
</dbReference>
<name>A0A6I9P8Q2_9TELE</name>
<dbReference type="InterPro" id="IPR032675">
    <property type="entry name" value="LRR_dom_sf"/>
</dbReference>